<sequence>MSWPRCQLTQAVRPSIRPTPAMAIADTPVGTLDREYFLEVRLFSQN</sequence>
<dbReference type="EMBL" id="JADEXN010000284">
    <property type="protein sequence ID" value="MBE9042030.1"/>
    <property type="molecule type" value="Genomic_DNA"/>
</dbReference>
<proteinExistence type="predicted"/>
<organism evidence="1 2">
    <name type="scientific">Zarconia navalis LEGE 11467</name>
    <dbReference type="NCBI Taxonomy" id="1828826"/>
    <lineage>
        <taxon>Bacteria</taxon>
        <taxon>Bacillati</taxon>
        <taxon>Cyanobacteriota</taxon>
        <taxon>Cyanophyceae</taxon>
        <taxon>Oscillatoriophycideae</taxon>
        <taxon>Oscillatoriales</taxon>
        <taxon>Oscillatoriales incertae sedis</taxon>
        <taxon>Zarconia</taxon>
        <taxon>Zarconia navalis</taxon>
    </lineage>
</organism>
<reference evidence="1" key="1">
    <citation type="submission" date="2020-10" db="EMBL/GenBank/DDBJ databases">
        <authorList>
            <person name="Castelo-Branco R."/>
            <person name="Eusebio N."/>
            <person name="Adriana R."/>
            <person name="Vieira A."/>
            <person name="Brugerolle De Fraissinette N."/>
            <person name="Rezende De Castro R."/>
            <person name="Schneider M.P."/>
            <person name="Vasconcelos V."/>
            <person name="Leao P.N."/>
        </authorList>
    </citation>
    <scope>NUCLEOTIDE SEQUENCE</scope>
    <source>
        <strain evidence="1">LEGE 11467</strain>
    </source>
</reference>
<dbReference type="RefSeq" id="WP_264322212.1">
    <property type="nucleotide sequence ID" value="NZ_JADEXN010000284.1"/>
</dbReference>
<comment type="caution">
    <text evidence="1">The sequence shown here is derived from an EMBL/GenBank/DDBJ whole genome shotgun (WGS) entry which is preliminary data.</text>
</comment>
<keyword evidence="2" id="KW-1185">Reference proteome</keyword>
<dbReference type="AlphaFoldDB" id="A0A928W2J1"/>
<accession>A0A928W2J1</accession>
<gene>
    <name evidence="1" type="ORF">IQ235_14715</name>
</gene>
<name>A0A928W2J1_9CYAN</name>
<evidence type="ECO:0000313" key="1">
    <source>
        <dbReference type="EMBL" id="MBE9042030.1"/>
    </source>
</evidence>
<dbReference type="Proteomes" id="UP000621799">
    <property type="component" value="Unassembled WGS sequence"/>
</dbReference>
<evidence type="ECO:0000313" key="2">
    <source>
        <dbReference type="Proteomes" id="UP000621799"/>
    </source>
</evidence>
<protein>
    <submittedName>
        <fullName evidence="1">Uncharacterized protein</fullName>
    </submittedName>
</protein>